<gene>
    <name evidence="5" type="primary">LOC136075455</name>
</gene>
<evidence type="ECO:0000256" key="2">
    <source>
        <dbReference type="SAM" id="Phobius"/>
    </source>
</evidence>
<feature type="region of interest" description="Disordered" evidence="1">
    <location>
        <begin position="464"/>
        <end position="505"/>
    </location>
</feature>
<organism evidence="4 5">
    <name type="scientific">Hydra vulgaris</name>
    <name type="common">Hydra</name>
    <name type="synonym">Hydra attenuata</name>
    <dbReference type="NCBI Taxonomy" id="6087"/>
    <lineage>
        <taxon>Eukaryota</taxon>
        <taxon>Metazoa</taxon>
        <taxon>Cnidaria</taxon>
        <taxon>Hydrozoa</taxon>
        <taxon>Hydroidolina</taxon>
        <taxon>Anthoathecata</taxon>
        <taxon>Aplanulata</taxon>
        <taxon>Hydridae</taxon>
        <taxon>Hydra</taxon>
    </lineage>
</organism>
<feature type="chain" id="PRO_5046451696" evidence="3">
    <location>
        <begin position="19"/>
        <end position="505"/>
    </location>
</feature>
<sequence>MKIVSLAIFFTSMYLVKSASLSVFASKTDLKEGDNVTITTQVIILPGEEITVIKWVIHQNVALASALTADSFAVLPNGKSIFGDRISASYQSSTGYLINLINLRANDSMNLTAVLEYKKPTEKTYGEVYQSLFIDVKADPVILSFPEVLFVNEGNELFVESTIYGRPKPSSNIVYGDQAFNAYNFFDFSNNTYKYFYNLSAFYANSCGSVLLLNVFGNGVARSRSVTVLVQFTPGFVSLSLPVVQLENFFIYLKWNSIPSGTCPVTYNIEFLNNTYQIVNQFYGINTTSFSAANNANATIFRIYAVYNGTPGPAFNLTIPPPQSTTTTTTTTAVKTIILSSKPEISARQANSGLSTGVVIGIAIGAVIFILLIGIIIVVIVKKKTSSSSKNQNKIIGGGNKAIKPDAFPLKVKSKSSDENDYPPSKKSQDPDQMIYAQLGAGGGRTGPKPNPINSNYAEIKVDDMGYPARGPTSDRLPSNPPPYDDVSRRYSRPPSETFDDGIIV</sequence>
<name>A0ABM4B7F3_HYDVU</name>
<feature type="transmembrane region" description="Helical" evidence="2">
    <location>
        <begin position="358"/>
        <end position="381"/>
    </location>
</feature>
<evidence type="ECO:0000256" key="3">
    <source>
        <dbReference type="SAM" id="SignalP"/>
    </source>
</evidence>
<keyword evidence="2" id="KW-1133">Transmembrane helix</keyword>
<keyword evidence="2" id="KW-0812">Transmembrane</keyword>
<reference evidence="4" key="1">
    <citation type="submission" date="2025-05" db="UniProtKB">
        <authorList>
            <consortium name="RefSeq"/>
        </authorList>
    </citation>
    <scope>NUCLEOTIDE SEQUENCE [LARGE SCALE GENOMIC DNA]</scope>
</reference>
<evidence type="ECO:0000313" key="4">
    <source>
        <dbReference type="Proteomes" id="UP001652625"/>
    </source>
</evidence>
<feature type="signal peptide" evidence="3">
    <location>
        <begin position="1"/>
        <end position="18"/>
    </location>
</feature>
<dbReference type="GeneID" id="136075455"/>
<protein>
    <submittedName>
        <fullName evidence="5">Uncharacterized protein LOC136075455 isoform X1</fullName>
    </submittedName>
</protein>
<feature type="region of interest" description="Disordered" evidence="1">
    <location>
        <begin position="413"/>
        <end position="433"/>
    </location>
</feature>
<accession>A0ABM4B7F3</accession>
<keyword evidence="4" id="KW-1185">Reference proteome</keyword>
<keyword evidence="3" id="KW-0732">Signal</keyword>
<proteinExistence type="predicted"/>
<keyword evidence="2" id="KW-0472">Membrane</keyword>
<evidence type="ECO:0000256" key="1">
    <source>
        <dbReference type="SAM" id="MobiDB-lite"/>
    </source>
</evidence>
<reference evidence="5" key="2">
    <citation type="submission" date="2025-08" db="UniProtKB">
        <authorList>
            <consortium name="RefSeq"/>
        </authorList>
    </citation>
    <scope>IDENTIFICATION</scope>
</reference>
<evidence type="ECO:0000313" key="5">
    <source>
        <dbReference type="RefSeq" id="XP_065644784.1"/>
    </source>
</evidence>
<dbReference type="Proteomes" id="UP001652625">
    <property type="component" value="Chromosome 01"/>
</dbReference>
<dbReference type="RefSeq" id="XP_065644784.1">
    <property type="nucleotide sequence ID" value="XM_065788712.1"/>
</dbReference>